<dbReference type="AlphaFoldDB" id="A0A2S9TQN4"/>
<comment type="caution">
    <text evidence="1">The sequence shown here is derived from an EMBL/GenBank/DDBJ whole genome shotgun (WGS) entry which is preliminary data.</text>
</comment>
<evidence type="ECO:0000313" key="1">
    <source>
        <dbReference type="EMBL" id="PRN01151.1"/>
    </source>
</evidence>
<gene>
    <name evidence="1" type="ORF">CJ668_03785</name>
</gene>
<sequence>MIAENQKVELFDEFYNWLVADGLKAKKSERLHRKKIFASLMANKDMTLDNFKDFLAYKKDDEKRAFIRRIENLECEQIFYLDCYRYISKIEIFEHLEEFKLTTSSFQTGKEINHIITCKFSQLEEIKKLIKKENSS</sequence>
<accession>A0A2S9TQN4</accession>
<organism evidence="1 2">
    <name type="scientific">Aliarcobacter cryaerophilus</name>
    <dbReference type="NCBI Taxonomy" id="28198"/>
    <lineage>
        <taxon>Bacteria</taxon>
        <taxon>Pseudomonadati</taxon>
        <taxon>Campylobacterota</taxon>
        <taxon>Epsilonproteobacteria</taxon>
        <taxon>Campylobacterales</taxon>
        <taxon>Arcobacteraceae</taxon>
        <taxon>Aliarcobacter</taxon>
    </lineage>
</organism>
<proteinExistence type="predicted"/>
<evidence type="ECO:0000313" key="2">
    <source>
        <dbReference type="Proteomes" id="UP000238811"/>
    </source>
</evidence>
<reference evidence="1 2" key="1">
    <citation type="submission" date="2017-09" db="EMBL/GenBank/DDBJ databases">
        <title>Reassesment of A. cryaerophilus.</title>
        <authorList>
            <person name="Perez-Cataluna A."/>
            <person name="Collado L."/>
            <person name="Salgado O."/>
            <person name="Lefinanco V."/>
            <person name="Figueras M.J."/>
        </authorList>
    </citation>
    <scope>NUCLEOTIDE SEQUENCE [LARGE SCALE GENOMIC DNA]</scope>
    <source>
        <strain evidence="1 2">LMG 10229</strain>
    </source>
</reference>
<protein>
    <submittedName>
        <fullName evidence="1">Uncharacterized protein</fullName>
    </submittedName>
</protein>
<name>A0A2S9TQN4_9BACT</name>
<dbReference type="Proteomes" id="UP000238811">
    <property type="component" value="Unassembled WGS sequence"/>
</dbReference>
<dbReference type="EMBL" id="NXGD01000003">
    <property type="protein sequence ID" value="PRN01151.1"/>
    <property type="molecule type" value="Genomic_DNA"/>
</dbReference>